<evidence type="ECO:0000313" key="12">
    <source>
        <dbReference type="Proteomes" id="UP000327157"/>
    </source>
</evidence>
<dbReference type="InterPro" id="IPR029346">
    <property type="entry name" value="USP_C"/>
</dbReference>
<comment type="caution">
    <text evidence="11">The sequence shown here is derived from an EMBL/GenBank/DDBJ whole genome shotgun (WGS) entry which is preliminary data.</text>
</comment>
<gene>
    <name evidence="11" type="ORF">D8674_011180</name>
</gene>
<dbReference type="GO" id="GO:0004843">
    <property type="term" value="F:cysteine-type deubiquitinase activity"/>
    <property type="evidence" value="ECO:0007669"/>
    <property type="project" value="UniProtKB-EC"/>
</dbReference>
<reference evidence="12" key="2">
    <citation type="submission" date="2019-10" db="EMBL/GenBank/DDBJ databases">
        <title>A de novo genome assembly of a pear dwarfing rootstock.</title>
        <authorList>
            <person name="Wang F."/>
            <person name="Wang J."/>
            <person name="Li S."/>
            <person name="Zhang Y."/>
            <person name="Fang M."/>
            <person name="Ma L."/>
            <person name="Zhao Y."/>
            <person name="Jiang S."/>
        </authorList>
    </citation>
    <scope>NUCLEOTIDE SEQUENCE [LARGE SCALE GENOMIC DNA]</scope>
</reference>
<evidence type="ECO:0000256" key="1">
    <source>
        <dbReference type="ARBA" id="ARBA00000707"/>
    </source>
</evidence>
<keyword evidence="6 11" id="KW-0378">Hydrolase</keyword>
<feature type="coiled-coil region" evidence="8">
    <location>
        <begin position="383"/>
        <end position="417"/>
    </location>
</feature>
<evidence type="ECO:0000256" key="2">
    <source>
        <dbReference type="ARBA" id="ARBA00009085"/>
    </source>
</evidence>
<keyword evidence="7" id="KW-0788">Thiol protease</keyword>
<accession>A0A5N5G3L0</accession>
<comment type="catalytic activity">
    <reaction evidence="1">
        <text>Thiol-dependent hydrolysis of ester, thioester, amide, peptide and isopeptide bonds formed by the C-terminal Gly of ubiquitin (a 76-residue protein attached to proteins as an intracellular targeting signal).</text>
        <dbReference type="EC" id="3.4.19.12"/>
    </reaction>
</comment>
<sequence>MEEELCLYDTYDDVVKKVAGKIGLEDPTKIRLTAHSCYSQQPKSLPINYRGVEQLKYMLIHYYLVCDILYYEVLDIPLPEVQALKSLKVVFHHATRDELEIHNIRLPKHSTVGNVINILKRKVQLSHPNAEIRLLQVYYHKIYRIPEEEKNLGPHDCLIQVYHFTKETAEDQLMQVNNFGEPFFLIIREGETLAEVKVHLQRKLQVPNNEFLEWKFLFVSFGFIEYLHDSDVVSSRLQRRDVYGRAWEQCLGLEHSENATKRAQLSVNMESSATTDSSHVTRQNDMGRLSAADEALAAFGTVSLYARSNLATLCMDGSYDELTAALKLLVEQGGIPFEDHFKAEGTYRKEFSQGGEEYAAQHEEIKARMEPAMPKCEGRTDIVANYDAMVTELEAELAQVKAKRAEAMANLRSAVDEMQPLKRSFEDSLPKSERLIVKRAKLTTQKSASLGTWTVVKDVLNNYF</sequence>
<proteinExistence type="inferred from homology"/>
<evidence type="ECO:0000256" key="8">
    <source>
        <dbReference type="SAM" id="Coils"/>
    </source>
</evidence>
<evidence type="ECO:0000259" key="10">
    <source>
        <dbReference type="Pfam" id="PF14533"/>
    </source>
</evidence>
<feature type="domain" description="Ubiquitin carboxyl-terminal hydrolase C-terminal" evidence="10">
    <location>
        <begin position="144"/>
        <end position="257"/>
    </location>
</feature>
<protein>
    <recommendedName>
        <fullName evidence="3">ubiquitinyl hydrolase 1</fullName>
        <ecNumber evidence="3">3.4.19.12</ecNumber>
    </recommendedName>
</protein>
<evidence type="ECO:0000313" key="11">
    <source>
        <dbReference type="EMBL" id="KAB2608012.1"/>
    </source>
</evidence>
<evidence type="ECO:0000259" key="9">
    <source>
        <dbReference type="Pfam" id="PF12436"/>
    </source>
</evidence>
<dbReference type="Proteomes" id="UP000327157">
    <property type="component" value="Chromosome 14"/>
</dbReference>
<keyword evidence="12" id="KW-1185">Reference proteome</keyword>
<evidence type="ECO:0000256" key="3">
    <source>
        <dbReference type="ARBA" id="ARBA00012759"/>
    </source>
</evidence>
<dbReference type="Gene3D" id="3.10.20.90">
    <property type="entry name" value="Phosphatidylinositol 3-kinase Catalytic Subunit, Chain A, domain 1"/>
    <property type="match status" value="1"/>
</dbReference>
<dbReference type="AlphaFoldDB" id="A0A5N5G3L0"/>
<keyword evidence="4" id="KW-0645">Protease</keyword>
<evidence type="ECO:0000256" key="7">
    <source>
        <dbReference type="ARBA" id="ARBA00022807"/>
    </source>
</evidence>
<name>A0A5N5G3L0_9ROSA</name>
<dbReference type="InterPro" id="IPR024729">
    <property type="entry name" value="USP7_ICP0-binding_dom"/>
</dbReference>
<keyword evidence="5" id="KW-0833">Ubl conjugation pathway</keyword>
<evidence type="ECO:0000256" key="6">
    <source>
        <dbReference type="ARBA" id="ARBA00022801"/>
    </source>
</evidence>
<dbReference type="Pfam" id="PF12436">
    <property type="entry name" value="USP7_ICP0_bdg"/>
    <property type="match status" value="1"/>
</dbReference>
<evidence type="ECO:0000256" key="4">
    <source>
        <dbReference type="ARBA" id="ARBA00022670"/>
    </source>
</evidence>
<keyword evidence="8" id="KW-0175">Coiled coil</keyword>
<dbReference type="EMBL" id="SMOL01000553">
    <property type="protein sequence ID" value="KAB2608012.1"/>
    <property type="molecule type" value="Genomic_DNA"/>
</dbReference>
<dbReference type="GO" id="GO:0006508">
    <property type="term" value="P:proteolysis"/>
    <property type="evidence" value="ECO:0007669"/>
    <property type="project" value="UniProtKB-KW"/>
</dbReference>
<feature type="domain" description="Ubiquitin carboxyl-terminal hydrolase 7 ICP0-binding" evidence="9">
    <location>
        <begin position="8"/>
        <end position="59"/>
    </location>
</feature>
<dbReference type="Pfam" id="PF14533">
    <property type="entry name" value="USP7_C2"/>
    <property type="match status" value="1"/>
</dbReference>
<organism evidence="11 12">
    <name type="scientific">Pyrus ussuriensis x Pyrus communis</name>
    <dbReference type="NCBI Taxonomy" id="2448454"/>
    <lineage>
        <taxon>Eukaryota</taxon>
        <taxon>Viridiplantae</taxon>
        <taxon>Streptophyta</taxon>
        <taxon>Embryophyta</taxon>
        <taxon>Tracheophyta</taxon>
        <taxon>Spermatophyta</taxon>
        <taxon>Magnoliopsida</taxon>
        <taxon>eudicotyledons</taxon>
        <taxon>Gunneridae</taxon>
        <taxon>Pentapetalae</taxon>
        <taxon>rosids</taxon>
        <taxon>fabids</taxon>
        <taxon>Rosales</taxon>
        <taxon>Rosaceae</taxon>
        <taxon>Amygdaloideae</taxon>
        <taxon>Maleae</taxon>
        <taxon>Pyrus</taxon>
    </lineage>
</organism>
<reference evidence="11 12" key="3">
    <citation type="submission" date="2019-11" db="EMBL/GenBank/DDBJ databases">
        <title>A de novo genome assembly of a pear dwarfing rootstock.</title>
        <authorList>
            <person name="Wang F."/>
            <person name="Wang J."/>
            <person name="Li S."/>
            <person name="Zhang Y."/>
            <person name="Fang M."/>
            <person name="Ma L."/>
            <person name="Zhao Y."/>
            <person name="Jiang S."/>
        </authorList>
    </citation>
    <scope>NUCLEOTIDE SEQUENCE [LARGE SCALE GENOMIC DNA]</scope>
    <source>
        <strain evidence="11">S2</strain>
        <tissue evidence="11">Leaf</tissue>
    </source>
</reference>
<comment type="similarity">
    <text evidence="2">Belongs to the peptidase C19 family.</text>
</comment>
<dbReference type="OrthoDB" id="289038at2759"/>
<dbReference type="EC" id="3.4.19.12" evidence="3"/>
<reference evidence="11 12" key="1">
    <citation type="submission" date="2019-09" db="EMBL/GenBank/DDBJ databases">
        <authorList>
            <person name="Ou C."/>
        </authorList>
    </citation>
    <scope>NUCLEOTIDE SEQUENCE [LARGE SCALE GENOMIC DNA]</scope>
    <source>
        <strain evidence="11">S2</strain>
        <tissue evidence="11">Leaf</tissue>
    </source>
</reference>
<evidence type="ECO:0000256" key="5">
    <source>
        <dbReference type="ARBA" id="ARBA00022786"/>
    </source>
</evidence>